<dbReference type="Pfam" id="PF04536">
    <property type="entry name" value="TPM_phosphatase"/>
    <property type="match status" value="1"/>
</dbReference>
<evidence type="ECO:0000256" key="1">
    <source>
        <dbReference type="SAM" id="MobiDB-lite"/>
    </source>
</evidence>
<keyword evidence="2" id="KW-0472">Membrane</keyword>
<dbReference type="InterPro" id="IPR007621">
    <property type="entry name" value="TPM_dom"/>
</dbReference>
<evidence type="ECO:0000256" key="2">
    <source>
        <dbReference type="SAM" id="Phobius"/>
    </source>
</evidence>
<sequence length="248" mass="26442">MKHLCCLALLWLCALLPAAHAEVAVPPPGQRVLDLTHTLTPAQRDALVERLRRLEHNTGSQLAVLLVPTTQPETIEQYGIRVAEAWKLGRKGVDDGVLLLVAKDDRKVRIEVGYGLEGALTDAATGRIVRDQIVPAFRSNDYAGGIAAGVAQLAHLIDGEPLPAPAEPEVPPVGLLILSGLGIMVVLFIVVFVWLSRRPGGLGREPVGEAQAARDDDTSSRRDERDEDKDDFSGSGGRFGGGGASGSW</sequence>
<keyword evidence="2" id="KW-0812">Transmembrane</keyword>
<dbReference type="Proteomes" id="UP001156836">
    <property type="component" value="Unassembled WGS sequence"/>
</dbReference>
<feature type="compositionally biased region" description="Basic and acidic residues" evidence="1">
    <location>
        <begin position="212"/>
        <end position="224"/>
    </location>
</feature>
<reference evidence="6" key="1">
    <citation type="journal article" date="2019" name="Int. J. Syst. Evol. Microbiol.">
        <title>The Global Catalogue of Microorganisms (GCM) 10K type strain sequencing project: providing services to taxonomists for standard genome sequencing and annotation.</title>
        <authorList>
            <consortium name="The Broad Institute Genomics Platform"/>
            <consortium name="The Broad Institute Genome Sequencing Center for Infectious Disease"/>
            <person name="Wu L."/>
            <person name="Ma J."/>
        </authorList>
    </citation>
    <scope>NUCLEOTIDE SEQUENCE [LARGE SCALE GENOMIC DNA]</scope>
    <source>
        <strain evidence="6">NBRC 104970</strain>
    </source>
</reference>
<feature type="chain" id="PRO_5045162375" description="TPM domain-containing protein" evidence="3">
    <location>
        <begin position="22"/>
        <end position="248"/>
    </location>
</feature>
<keyword evidence="3" id="KW-0732">Signal</keyword>
<protein>
    <recommendedName>
        <fullName evidence="4">TPM domain-containing protein</fullName>
    </recommendedName>
</protein>
<evidence type="ECO:0000259" key="4">
    <source>
        <dbReference type="Pfam" id="PF04536"/>
    </source>
</evidence>
<dbReference type="PANTHER" id="PTHR30373:SF2">
    <property type="entry name" value="UPF0603 PROTEIN YGCG"/>
    <property type="match status" value="1"/>
</dbReference>
<gene>
    <name evidence="5" type="ORF">GCM10007860_03250</name>
</gene>
<feature type="signal peptide" evidence="3">
    <location>
        <begin position="1"/>
        <end position="21"/>
    </location>
</feature>
<feature type="transmembrane region" description="Helical" evidence="2">
    <location>
        <begin position="173"/>
        <end position="195"/>
    </location>
</feature>
<keyword evidence="6" id="KW-1185">Reference proteome</keyword>
<keyword evidence="2" id="KW-1133">Transmembrane helix</keyword>
<feature type="region of interest" description="Disordered" evidence="1">
    <location>
        <begin position="204"/>
        <end position="248"/>
    </location>
</feature>
<evidence type="ECO:0000313" key="5">
    <source>
        <dbReference type="EMBL" id="GLS03182.1"/>
    </source>
</evidence>
<feature type="compositionally biased region" description="Gly residues" evidence="1">
    <location>
        <begin position="234"/>
        <end position="248"/>
    </location>
</feature>
<dbReference type="PANTHER" id="PTHR30373">
    <property type="entry name" value="UPF0603 PROTEIN YGCG"/>
    <property type="match status" value="1"/>
</dbReference>
<proteinExistence type="predicted"/>
<feature type="domain" description="TPM" evidence="4">
    <location>
        <begin position="32"/>
        <end position="154"/>
    </location>
</feature>
<organism evidence="5 6">
    <name type="scientific">Chitiniphilus shinanonensis</name>
    <dbReference type="NCBI Taxonomy" id="553088"/>
    <lineage>
        <taxon>Bacteria</taxon>
        <taxon>Pseudomonadati</taxon>
        <taxon>Pseudomonadota</taxon>
        <taxon>Betaproteobacteria</taxon>
        <taxon>Neisseriales</taxon>
        <taxon>Chitinibacteraceae</taxon>
        <taxon>Chitiniphilus</taxon>
    </lineage>
</organism>
<dbReference type="EMBL" id="BSOZ01000002">
    <property type="protein sequence ID" value="GLS03182.1"/>
    <property type="molecule type" value="Genomic_DNA"/>
</dbReference>
<evidence type="ECO:0000313" key="6">
    <source>
        <dbReference type="Proteomes" id="UP001156836"/>
    </source>
</evidence>
<name>A0ABQ6BPK1_9NEIS</name>
<dbReference type="RefSeq" id="WP_018748204.1">
    <property type="nucleotide sequence ID" value="NZ_BSOZ01000002.1"/>
</dbReference>
<comment type="caution">
    <text evidence="5">The sequence shown here is derived from an EMBL/GenBank/DDBJ whole genome shotgun (WGS) entry which is preliminary data.</text>
</comment>
<dbReference type="Gene3D" id="3.10.310.50">
    <property type="match status" value="1"/>
</dbReference>
<accession>A0ABQ6BPK1</accession>
<evidence type="ECO:0000256" key="3">
    <source>
        <dbReference type="SAM" id="SignalP"/>
    </source>
</evidence>